<dbReference type="AlphaFoldDB" id="X1DWC8"/>
<dbReference type="Gene3D" id="3.10.450.90">
    <property type="entry name" value="ArcTGT, C2 domain"/>
    <property type="match status" value="1"/>
</dbReference>
<dbReference type="Pfam" id="PF14810">
    <property type="entry name" value="TGT_C2"/>
    <property type="match status" value="1"/>
</dbReference>
<proteinExistence type="predicted"/>
<gene>
    <name evidence="2" type="ORF">S01H4_59543</name>
</gene>
<name>X1DWC8_9ZZZZ</name>
<comment type="caution">
    <text evidence="2">The sequence shown here is derived from an EMBL/GenBank/DDBJ whole genome shotgun (WGS) entry which is preliminary data.</text>
</comment>
<organism evidence="2">
    <name type="scientific">marine sediment metagenome</name>
    <dbReference type="NCBI Taxonomy" id="412755"/>
    <lineage>
        <taxon>unclassified sequences</taxon>
        <taxon>metagenomes</taxon>
        <taxon>ecological metagenomes</taxon>
    </lineage>
</organism>
<dbReference type="SUPFAM" id="SSF88802">
    <property type="entry name" value="Pre-PUA domain"/>
    <property type="match status" value="1"/>
</dbReference>
<dbReference type="InterPro" id="IPR038250">
    <property type="entry name" value="TGT_C2_sf"/>
</dbReference>
<sequence length="72" mass="8339">METKFNLALRKVKGICDYQFGQEITDILFEDESEIQIIFSRNTGKIKHVYLGKKILLNLRPTNGFFTLSLLS</sequence>
<accession>X1DWC8</accession>
<evidence type="ECO:0000313" key="2">
    <source>
        <dbReference type="EMBL" id="GAH09259.1"/>
    </source>
</evidence>
<feature type="domain" description="tRNA-guanine transglycosylase patch-forming" evidence="1">
    <location>
        <begin position="11"/>
        <end position="70"/>
    </location>
</feature>
<dbReference type="EMBL" id="BART01034936">
    <property type="protein sequence ID" value="GAH09259.1"/>
    <property type="molecule type" value="Genomic_DNA"/>
</dbReference>
<feature type="non-terminal residue" evidence="2">
    <location>
        <position position="72"/>
    </location>
</feature>
<protein>
    <recommendedName>
        <fullName evidence="1">tRNA-guanine transglycosylase patch-forming domain-containing protein</fullName>
    </recommendedName>
</protein>
<dbReference type="InterPro" id="IPR029402">
    <property type="entry name" value="TGT_C2"/>
</dbReference>
<reference evidence="2" key="1">
    <citation type="journal article" date="2014" name="Front. Microbiol.">
        <title>High frequency of phylogenetically diverse reductive dehalogenase-homologous genes in deep subseafloor sedimentary metagenomes.</title>
        <authorList>
            <person name="Kawai M."/>
            <person name="Futagami T."/>
            <person name="Toyoda A."/>
            <person name="Takaki Y."/>
            <person name="Nishi S."/>
            <person name="Hori S."/>
            <person name="Arai W."/>
            <person name="Tsubouchi T."/>
            <person name="Morono Y."/>
            <person name="Uchiyama I."/>
            <person name="Ito T."/>
            <person name="Fujiyama A."/>
            <person name="Inagaki F."/>
            <person name="Takami H."/>
        </authorList>
    </citation>
    <scope>NUCLEOTIDE SEQUENCE</scope>
    <source>
        <strain evidence="2">Expedition CK06-06</strain>
    </source>
</reference>
<evidence type="ECO:0000259" key="1">
    <source>
        <dbReference type="Pfam" id="PF14810"/>
    </source>
</evidence>